<gene>
    <name evidence="2" type="ORF">CRENBAI_000416</name>
</gene>
<name>A0AAV9SE56_9TELE</name>
<comment type="caution">
    <text evidence="2">The sequence shown here is derived from an EMBL/GenBank/DDBJ whole genome shotgun (WGS) entry which is preliminary data.</text>
</comment>
<organism evidence="2 3">
    <name type="scientific">Crenichthys baileyi</name>
    <name type="common">White River springfish</name>
    <dbReference type="NCBI Taxonomy" id="28760"/>
    <lineage>
        <taxon>Eukaryota</taxon>
        <taxon>Metazoa</taxon>
        <taxon>Chordata</taxon>
        <taxon>Craniata</taxon>
        <taxon>Vertebrata</taxon>
        <taxon>Euteleostomi</taxon>
        <taxon>Actinopterygii</taxon>
        <taxon>Neopterygii</taxon>
        <taxon>Teleostei</taxon>
        <taxon>Neoteleostei</taxon>
        <taxon>Acanthomorphata</taxon>
        <taxon>Ovalentaria</taxon>
        <taxon>Atherinomorphae</taxon>
        <taxon>Cyprinodontiformes</taxon>
        <taxon>Goodeidae</taxon>
        <taxon>Crenichthys</taxon>
    </lineage>
</organism>
<evidence type="ECO:0000313" key="2">
    <source>
        <dbReference type="EMBL" id="KAK5619097.1"/>
    </source>
</evidence>
<protein>
    <submittedName>
        <fullName evidence="2">Uncharacterized protein</fullName>
    </submittedName>
</protein>
<proteinExistence type="predicted"/>
<dbReference type="AlphaFoldDB" id="A0AAV9SE56"/>
<feature type="region of interest" description="Disordered" evidence="1">
    <location>
        <begin position="134"/>
        <end position="154"/>
    </location>
</feature>
<dbReference type="Proteomes" id="UP001311232">
    <property type="component" value="Unassembled WGS sequence"/>
</dbReference>
<accession>A0AAV9SE56</accession>
<dbReference type="EMBL" id="JAHHUM010000587">
    <property type="protein sequence ID" value="KAK5619097.1"/>
    <property type="molecule type" value="Genomic_DNA"/>
</dbReference>
<keyword evidence="3" id="KW-1185">Reference proteome</keyword>
<sequence length="178" mass="19273">MEPEVEDTAHLRGFLIPHLVVTVGKWPMYQTTVIFNKHQLKPRVKLGVTKGAAAKEQQVGMLGHVPDSKGHGVTGRCCGAAVAHQRAINLGSKGVEIQEEVSARCLTSVDMFCGVNVSCHVQMNVEIQASKDFGPQSQKNEEVPFSAAAPSCQPQPSCEIPILSADPVRIPERTYVCE</sequence>
<evidence type="ECO:0000256" key="1">
    <source>
        <dbReference type="SAM" id="MobiDB-lite"/>
    </source>
</evidence>
<evidence type="ECO:0000313" key="3">
    <source>
        <dbReference type="Proteomes" id="UP001311232"/>
    </source>
</evidence>
<reference evidence="2 3" key="1">
    <citation type="submission" date="2021-06" db="EMBL/GenBank/DDBJ databases">
        <authorList>
            <person name="Palmer J.M."/>
        </authorList>
    </citation>
    <scope>NUCLEOTIDE SEQUENCE [LARGE SCALE GENOMIC DNA]</scope>
    <source>
        <strain evidence="2 3">MEX-2019</strain>
        <tissue evidence="2">Muscle</tissue>
    </source>
</reference>